<organism evidence="2 3">
    <name type="scientific">Bradyrhizobium rifense</name>
    <dbReference type="NCBI Taxonomy" id="515499"/>
    <lineage>
        <taxon>Bacteria</taxon>
        <taxon>Pseudomonadati</taxon>
        <taxon>Pseudomonadota</taxon>
        <taxon>Alphaproteobacteria</taxon>
        <taxon>Hyphomicrobiales</taxon>
        <taxon>Nitrobacteraceae</taxon>
        <taxon>Bradyrhizobium</taxon>
    </lineage>
</organism>
<dbReference type="OrthoDB" id="8438836at2"/>
<dbReference type="AlphaFoldDB" id="A0A5D3KD70"/>
<accession>A0A5D3KD70</accession>
<evidence type="ECO:0000256" key="1">
    <source>
        <dbReference type="SAM" id="MobiDB-lite"/>
    </source>
</evidence>
<feature type="region of interest" description="Disordered" evidence="1">
    <location>
        <begin position="1"/>
        <end position="24"/>
    </location>
</feature>
<evidence type="ECO:0000313" key="3">
    <source>
        <dbReference type="Proteomes" id="UP000324758"/>
    </source>
</evidence>
<gene>
    <name evidence="2" type="ORF">FXB40_23885</name>
</gene>
<dbReference type="Proteomes" id="UP000324758">
    <property type="component" value="Unassembled WGS sequence"/>
</dbReference>
<keyword evidence="3" id="KW-1185">Reference proteome</keyword>
<proteinExistence type="predicted"/>
<dbReference type="EMBL" id="VSSS01000036">
    <property type="protein sequence ID" value="TYL92735.1"/>
    <property type="molecule type" value="Genomic_DNA"/>
</dbReference>
<sequence length="351" mass="39492">MGNKRTSLKQPCRSRNGPTPPVHPEPFDHAAVLVETICRLAGSDTLIGQNAGHLQRAILDGDTPYLFEHLVRSFSLQGISDRAALTYMENHDRPSWRDLQQATSRPPTCPKLRGYWTFCGCGYRKAARTCAEPGAIAKCSVPRSALRNGRLNQVTYSLFFFIRDVTDGNLVDWMDRSLAQANLGSAKKRAYRMRHALIDPLRNIYGVSDKVLNMTLADILLAAPASKPLWRETGYSMIAIDTLVHNFLRRTGITRMLGAEHTYGTACYSVGGCGDIVRRIARQIDAKQFNQNYPQHFPRFVQHAIWRYCAQSELNVCNGNTIDDDFRCRNGNCGLFRHCDRVPLRGQSAED</sequence>
<evidence type="ECO:0000313" key="2">
    <source>
        <dbReference type="EMBL" id="TYL92735.1"/>
    </source>
</evidence>
<comment type="caution">
    <text evidence="2">The sequence shown here is derived from an EMBL/GenBank/DDBJ whole genome shotgun (WGS) entry which is preliminary data.</text>
</comment>
<reference evidence="2 3" key="1">
    <citation type="submission" date="2019-08" db="EMBL/GenBank/DDBJ databases">
        <title>Bradyrhizobium hipponensis sp. nov., a rhizobium isolated from a Lupinus angustifolius root nodule in Tunisia.</title>
        <authorList>
            <person name="Off K."/>
            <person name="Rejili M."/>
            <person name="Mars M."/>
            <person name="Brachmann A."/>
            <person name="Marin M."/>
        </authorList>
    </citation>
    <scope>NUCLEOTIDE SEQUENCE [LARGE SCALE GENOMIC DNA]</scope>
    <source>
        <strain evidence="2 3">CTAW71</strain>
    </source>
</reference>
<dbReference type="RefSeq" id="WP_148774653.1">
    <property type="nucleotide sequence ID" value="NZ_VSSS01000036.1"/>
</dbReference>
<protein>
    <submittedName>
        <fullName evidence="2">Uncharacterized protein</fullName>
    </submittedName>
</protein>
<name>A0A5D3KD70_9BRAD</name>